<evidence type="ECO:0000313" key="2">
    <source>
        <dbReference type="EMBL" id="QYA07229.1"/>
    </source>
</evidence>
<name>A0A4D7DN75_9HYPH</name>
<dbReference type="InterPro" id="IPR029044">
    <property type="entry name" value="Nucleotide-diphossugar_trans"/>
</dbReference>
<dbReference type="GO" id="GO:0016740">
    <property type="term" value="F:transferase activity"/>
    <property type="evidence" value="ECO:0007669"/>
    <property type="project" value="UniProtKB-KW"/>
</dbReference>
<accession>A0A4D7DN75</accession>
<dbReference type="AlphaFoldDB" id="A0A4D7DN75"/>
<organism evidence="1 3">
    <name type="scientific">Agrobacterium larrymoorei</name>
    <dbReference type="NCBI Taxonomy" id="160699"/>
    <lineage>
        <taxon>Bacteria</taxon>
        <taxon>Pseudomonadati</taxon>
        <taxon>Pseudomonadota</taxon>
        <taxon>Alphaproteobacteria</taxon>
        <taxon>Hyphomicrobiales</taxon>
        <taxon>Rhizobiaceae</taxon>
        <taxon>Rhizobium/Agrobacterium group</taxon>
        <taxon>Agrobacterium</taxon>
    </lineage>
</organism>
<evidence type="ECO:0000313" key="1">
    <source>
        <dbReference type="EMBL" id="QCI97337.1"/>
    </source>
</evidence>
<evidence type="ECO:0000313" key="3">
    <source>
        <dbReference type="Proteomes" id="UP000298545"/>
    </source>
</evidence>
<protein>
    <submittedName>
        <fullName evidence="1">Glycosyltransferase family 2 protein</fullName>
    </submittedName>
</protein>
<dbReference type="KEGG" id="alf:CFBP5473_05015"/>
<dbReference type="Gene3D" id="3.90.550.10">
    <property type="entry name" value="Spore Coat Polysaccharide Biosynthesis Protein SpsA, Chain A"/>
    <property type="match status" value="1"/>
</dbReference>
<evidence type="ECO:0000313" key="4">
    <source>
        <dbReference type="Proteomes" id="UP000826513"/>
    </source>
</evidence>
<dbReference type="STRING" id="1367849.GCA_000518585_01455"/>
<sequence>MAKFPPVAPLSKGLFAKARTMYETRRITAREKRQRKKVEMSALTRRSELSSPQIDLVFVCHNDIEILPSFLQHYRALGITRFICVDDASKDGTKELLLTQADVDLWTSPIRYSEARRGRQWREQLFEIYGKNRWYVNVDSDEFLVFADSETKSISDLVKAMERAGDKRLAAPMLDMYRGADQKTLKANDPPWLFSDHLDADSYTMALEKRGVSITGGPRGRKFGEQNELMKYPVIYWDDACYFGSSPHRPLPYGRNFPKTWGALLHFKFFVNYKEKISEAVQEKQHFGGSAHYVKLMDEINDKGGIDLYDENVSIKYTGSKQLEELGFITPIDWNKNG</sequence>
<keyword evidence="1" id="KW-0808">Transferase</keyword>
<dbReference type="Proteomes" id="UP000298545">
    <property type="component" value="Chromosome circular"/>
</dbReference>
<dbReference type="Proteomes" id="UP000826513">
    <property type="component" value="Chromosome 1"/>
</dbReference>
<gene>
    <name evidence="1" type="ORF">CFBP5473_05015</name>
    <name evidence="2" type="ORF">J5285_00390</name>
</gene>
<proteinExistence type="predicted"/>
<dbReference type="Pfam" id="PF13704">
    <property type="entry name" value="Glyco_tranf_2_4"/>
    <property type="match status" value="1"/>
</dbReference>
<dbReference type="SUPFAM" id="SSF53448">
    <property type="entry name" value="Nucleotide-diphospho-sugar transferases"/>
    <property type="match status" value="1"/>
</dbReference>
<dbReference type="RefSeq" id="WP_051441194.1">
    <property type="nucleotide sequence ID" value="NZ_CP039691.1"/>
</dbReference>
<dbReference type="EMBL" id="CP039691">
    <property type="protein sequence ID" value="QCI97337.1"/>
    <property type="molecule type" value="Genomic_DNA"/>
</dbReference>
<keyword evidence="4" id="KW-1185">Reference proteome</keyword>
<dbReference type="OrthoDB" id="3010234at2"/>
<reference evidence="1 3" key="1">
    <citation type="submission" date="2019-04" db="EMBL/GenBank/DDBJ databases">
        <title>Complete genome sequence of Agrobacterium larrymoorei CFBP5473.</title>
        <authorList>
            <person name="Haryono M."/>
            <person name="Chou L."/>
            <person name="Lin Y.-C."/>
            <person name="Lai E.-M."/>
            <person name="Kuo C.-H."/>
        </authorList>
    </citation>
    <scope>NUCLEOTIDE SEQUENCE [LARGE SCALE GENOMIC DNA]</scope>
    <source>
        <strain evidence="1 3">CFBP5473</strain>
    </source>
</reference>
<reference evidence="2 4" key="2">
    <citation type="submission" date="2021-03" db="EMBL/GenBank/DDBJ databases">
        <title>Rapid diversification of plasmids in a genus of pathogenic and nitrogen fixing bacteria.</title>
        <authorList>
            <person name="Weisberg A.J."/>
            <person name="Miller M."/>
            <person name="Ream W."/>
            <person name="Grunwald N.J."/>
            <person name="Chang J.H."/>
        </authorList>
    </citation>
    <scope>NUCLEOTIDE SEQUENCE [LARGE SCALE GENOMIC DNA]</scope>
    <source>
        <strain evidence="2 4">AF3.44</strain>
    </source>
</reference>
<dbReference type="EMBL" id="CP072167">
    <property type="protein sequence ID" value="QYA07229.1"/>
    <property type="molecule type" value="Genomic_DNA"/>
</dbReference>